<protein>
    <submittedName>
        <fullName evidence="1">Uncharacterized protein</fullName>
    </submittedName>
</protein>
<accession>A0A921HCH9</accession>
<dbReference type="EMBL" id="DYVQ01000079">
    <property type="protein sequence ID" value="HJF74476.1"/>
    <property type="molecule type" value="Genomic_DNA"/>
</dbReference>
<dbReference type="RefSeq" id="WP_335805199.1">
    <property type="nucleotide sequence ID" value="NZ_JARTCM010000007.1"/>
</dbReference>
<gene>
    <name evidence="1" type="ORF">K8W15_09905</name>
</gene>
<dbReference type="AlphaFoldDB" id="A0A921HCH9"/>
<name>A0A921HCH9_9PAST</name>
<comment type="caution">
    <text evidence="1">The sequence shown here is derived from an EMBL/GenBank/DDBJ whole genome shotgun (WGS) entry which is preliminary data.</text>
</comment>
<reference evidence="1" key="2">
    <citation type="submission" date="2021-09" db="EMBL/GenBank/DDBJ databases">
        <authorList>
            <person name="Gilroy R."/>
        </authorList>
    </citation>
    <scope>NUCLEOTIDE SEQUENCE</scope>
    <source>
        <strain evidence="1">ChiHjej11B10-15683</strain>
    </source>
</reference>
<dbReference type="Proteomes" id="UP000749334">
    <property type="component" value="Unassembled WGS sequence"/>
</dbReference>
<evidence type="ECO:0000313" key="1">
    <source>
        <dbReference type="EMBL" id="HJF74476.1"/>
    </source>
</evidence>
<proteinExistence type="predicted"/>
<evidence type="ECO:0000313" key="2">
    <source>
        <dbReference type="Proteomes" id="UP000749334"/>
    </source>
</evidence>
<organism evidence="1 2">
    <name type="scientific">Gallibacterium anatis</name>
    <dbReference type="NCBI Taxonomy" id="750"/>
    <lineage>
        <taxon>Bacteria</taxon>
        <taxon>Pseudomonadati</taxon>
        <taxon>Pseudomonadota</taxon>
        <taxon>Gammaproteobacteria</taxon>
        <taxon>Pasteurellales</taxon>
        <taxon>Pasteurellaceae</taxon>
        <taxon>Gallibacterium</taxon>
    </lineage>
</organism>
<sequence>MTKSICQSANGNVENMVAGDMHIHYHKSEINELSEQQRYQMRAELLKYRGVLPEMHNLLCDYANLAFGSAKFVDLEDKQLIKLAQYHQALITLSSQLVKFHQPSEPASGVKGIVRKIICFLEKWS</sequence>
<reference evidence="1" key="1">
    <citation type="journal article" date="2021" name="PeerJ">
        <title>Extensive microbial diversity within the chicken gut microbiome revealed by metagenomics and culture.</title>
        <authorList>
            <person name="Gilroy R."/>
            <person name="Ravi A."/>
            <person name="Getino M."/>
            <person name="Pursley I."/>
            <person name="Horton D.L."/>
            <person name="Alikhan N.F."/>
            <person name="Baker D."/>
            <person name="Gharbi K."/>
            <person name="Hall N."/>
            <person name="Watson M."/>
            <person name="Adriaenssens E.M."/>
            <person name="Foster-Nyarko E."/>
            <person name="Jarju S."/>
            <person name="Secka A."/>
            <person name="Antonio M."/>
            <person name="Oren A."/>
            <person name="Chaudhuri R.R."/>
            <person name="La Ragione R."/>
            <person name="Hildebrand F."/>
            <person name="Pallen M.J."/>
        </authorList>
    </citation>
    <scope>NUCLEOTIDE SEQUENCE</scope>
    <source>
        <strain evidence="1">ChiHjej11B10-15683</strain>
    </source>
</reference>